<comment type="caution">
    <text evidence="2">The sequence shown here is derived from an EMBL/GenBank/DDBJ whole genome shotgun (WGS) entry which is preliminary data.</text>
</comment>
<evidence type="ECO:0000313" key="2">
    <source>
        <dbReference type="EMBL" id="RGV56570.1"/>
    </source>
</evidence>
<organism evidence="2 3">
    <name type="scientific">Bacteroides fragilis</name>
    <dbReference type="NCBI Taxonomy" id="817"/>
    <lineage>
        <taxon>Bacteria</taxon>
        <taxon>Pseudomonadati</taxon>
        <taxon>Bacteroidota</taxon>
        <taxon>Bacteroidia</taxon>
        <taxon>Bacteroidales</taxon>
        <taxon>Bacteroidaceae</taxon>
        <taxon>Bacteroides</taxon>
    </lineage>
</organism>
<evidence type="ECO:0000256" key="1">
    <source>
        <dbReference type="SAM" id="MobiDB-lite"/>
    </source>
</evidence>
<sequence length="192" mass="20437">MYPFNINNPYAMFGFPPVGFPPFFPIGRRRVPYPLLDRRGMPEVCTTGLIENLEGESTADYGINPCVWRALPNQATILWKVRHPVSQNGASLPVAIVIPTANNSSTVVSNGVNGGTTKIPVIDNKSTQVVGSDVTVPTGSGTETQQGYTTEHIVYIDKCNGTFRLLGVKAASSPAQVSGGNTPAENSASKSK</sequence>
<proteinExistence type="predicted"/>
<gene>
    <name evidence="2" type="ORF">DWW08_06200</name>
</gene>
<protein>
    <submittedName>
        <fullName evidence="2">Uncharacterized protein</fullName>
    </submittedName>
</protein>
<accession>A0A412YGN8</accession>
<dbReference type="AlphaFoldDB" id="A0A412YGN8"/>
<name>A0A412YGN8_BACFG</name>
<dbReference type="RefSeq" id="WP_122142077.1">
    <property type="nucleotide sequence ID" value="NZ_QRZH01000004.1"/>
</dbReference>
<dbReference type="Proteomes" id="UP000286270">
    <property type="component" value="Unassembled WGS sequence"/>
</dbReference>
<reference evidence="2 3" key="1">
    <citation type="submission" date="2018-08" db="EMBL/GenBank/DDBJ databases">
        <title>A genome reference for cultivated species of the human gut microbiota.</title>
        <authorList>
            <person name="Zou Y."/>
            <person name="Xue W."/>
            <person name="Luo G."/>
        </authorList>
    </citation>
    <scope>NUCLEOTIDE SEQUENCE [LARGE SCALE GENOMIC DNA]</scope>
    <source>
        <strain evidence="2 3">AF14-26</strain>
    </source>
</reference>
<dbReference type="EMBL" id="QRZH01000004">
    <property type="protein sequence ID" value="RGV56570.1"/>
    <property type="molecule type" value="Genomic_DNA"/>
</dbReference>
<evidence type="ECO:0000313" key="3">
    <source>
        <dbReference type="Proteomes" id="UP000286270"/>
    </source>
</evidence>
<feature type="region of interest" description="Disordered" evidence="1">
    <location>
        <begin position="173"/>
        <end position="192"/>
    </location>
</feature>